<organism evidence="5 6">
    <name type="scientific">Vibrio scophthalmi LMG 19158</name>
    <dbReference type="NCBI Taxonomy" id="870967"/>
    <lineage>
        <taxon>Bacteria</taxon>
        <taxon>Pseudomonadati</taxon>
        <taxon>Pseudomonadota</taxon>
        <taxon>Gammaproteobacteria</taxon>
        <taxon>Vibrionales</taxon>
        <taxon>Vibrionaceae</taxon>
        <taxon>Vibrio</taxon>
    </lineage>
</organism>
<evidence type="ECO:0000256" key="2">
    <source>
        <dbReference type="ARBA" id="ARBA00023125"/>
    </source>
</evidence>
<dbReference type="Pfam" id="PF00196">
    <property type="entry name" value="GerE"/>
    <property type="match status" value="1"/>
</dbReference>
<feature type="domain" description="HTH luxR-type" evidence="4">
    <location>
        <begin position="149"/>
        <end position="214"/>
    </location>
</feature>
<dbReference type="eggNOG" id="COG2197">
    <property type="taxonomic scope" value="Bacteria"/>
</dbReference>
<dbReference type="InterPro" id="IPR036388">
    <property type="entry name" value="WH-like_DNA-bd_sf"/>
</dbReference>
<accession>F9RLZ2</accession>
<dbReference type="SUPFAM" id="SSF46894">
    <property type="entry name" value="C-terminal effector domain of the bipartite response regulators"/>
    <property type="match status" value="1"/>
</dbReference>
<protein>
    <recommendedName>
        <fullName evidence="4">HTH luxR-type domain-containing protein</fullName>
    </recommendedName>
</protein>
<gene>
    <name evidence="5" type="ORF">VIS19158_02745</name>
</gene>
<sequence>MFLVGEDMTNKEKVVVAFCESRIQRDLIKEALCGTKGFCLIVSNNEELIGSVLLNGADVLIVDYNYINNEQLRALCGNSLTGDLIMYNFLEEIQESQVIQWPNLKGLLYNTAPVEHLSKCLEHVLNGDMWLPRKIMVAMLQCSYEEPKTNHSARLLTRRERQILDLLANGKSNQAIADNLYITESTVKTHVYRLYKKINVRCRKEAISYVYKKSHIPHYKSVLIEDATISGDY</sequence>
<reference evidence="5 6" key="1">
    <citation type="journal article" date="2012" name="Int. J. Syst. Evol. Microbiol.">
        <title>Vibrio caribbeanicus sp. nov., isolated from the marine sponge Scleritoderma cyanea.</title>
        <authorList>
            <person name="Hoffmann M."/>
            <person name="Monday S.R."/>
            <person name="Allard M.W."/>
            <person name="Strain E.A."/>
            <person name="Whittaker P."/>
            <person name="Naum M."/>
            <person name="McCarthy P.J."/>
            <person name="Lopez J.V."/>
            <person name="Fischer M."/>
            <person name="Brown E.W."/>
        </authorList>
    </citation>
    <scope>NUCLEOTIDE SEQUENCE [LARGE SCALE GENOMIC DNA]</scope>
    <source>
        <strain evidence="5 6">LMG 19158</strain>
    </source>
</reference>
<dbReference type="PANTHER" id="PTHR44688">
    <property type="entry name" value="DNA-BINDING TRANSCRIPTIONAL ACTIVATOR DEVR_DOSR"/>
    <property type="match status" value="1"/>
</dbReference>
<evidence type="ECO:0000256" key="3">
    <source>
        <dbReference type="ARBA" id="ARBA00023163"/>
    </source>
</evidence>
<dbReference type="CDD" id="cd06170">
    <property type="entry name" value="LuxR_C_like"/>
    <property type="match status" value="1"/>
</dbReference>
<evidence type="ECO:0000313" key="5">
    <source>
        <dbReference type="EMBL" id="EGU38692.1"/>
    </source>
</evidence>
<dbReference type="PROSITE" id="PS00622">
    <property type="entry name" value="HTH_LUXR_1"/>
    <property type="match status" value="1"/>
</dbReference>
<dbReference type="Pfam" id="PF21155">
    <property type="entry name" value="VpsT-like_REC"/>
    <property type="match status" value="1"/>
</dbReference>
<name>F9RLZ2_9VIBR</name>
<dbReference type="Gene3D" id="3.40.50.2300">
    <property type="match status" value="1"/>
</dbReference>
<dbReference type="Gene3D" id="1.10.10.10">
    <property type="entry name" value="Winged helix-like DNA-binding domain superfamily/Winged helix DNA-binding domain"/>
    <property type="match status" value="1"/>
</dbReference>
<dbReference type="PRINTS" id="PR00038">
    <property type="entry name" value="HTHLUXR"/>
</dbReference>
<evidence type="ECO:0000313" key="6">
    <source>
        <dbReference type="Proteomes" id="UP000004349"/>
    </source>
</evidence>
<evidence type="ECO:0000256" key="1">
    <source>
        <dbReference type="ARBA" id="ARBA00023015"/>
    </source>
</evidence>
<dbReference type="GO" id="GO:0003677">
    <property type="term" value="F:DNA binding"/>
    <property type="evidence" value="ECO:0007669"/>
    <property type="project" value="UniProtKB-KW"/>
</dbReference>
<dbReference type="GO" id="GO:0006355">
    <property type="term" value="P:regulation of DNA-templated transcription"/>
    <property type="evidence" value="ECO:0007669"/>
    <property type="project" value="InterPro"/>
</dbReference>
<dbReference type="EMBL" id="AFWE01000078">
    <property type="protein sequence ID" value="EGU38692.1"/>
    <property type="molecule type" value="Genomic_DNA"/>
</dbReference>
<dbReference type="SMART" id="SM00421">
    <property type="entry name" value="HTH_LUXR"/>
    <property type="match status" value="1"/>
</dbReference>
<dbReference type="InterPro" id="IPR049151">
    <property type="entry name" value="CsgD-like_REC"/>
</dbReference>
<dbReference type="PROSITE" id="PS50043">
    <property type="entry name" value="HTH_LUXR_2"/>
    <property type="match status" value="1"/>
</dbReference>
<keyword evidence="2" id="KW-0238">DNA-binding</keyword>
<dbReference type="InterPro" id="IPR016032">
    <property type="entry name" value="Sig_transdc_resp-reg_C-effctor"/>
</dbReference>
<keyword evidence="3" id="KW-0804">Transcription</keyword>
<dbReference type="PANTHER" id="PTHR44688:SF16">
    <property type="entry name" value="DNA-BINDING TRANSCRIPTIONAL ACTIVATOR DEVR_DOSR"/>
    <property type="match status" value="1"/>
</dbReference>
<proteinExistence type="predicted"/>
<dbReference type="InterPro" id="IPR000792">
    <property type="entry name" value="Tscrpt_reg_LuxR_C"/>
</dbReference>
<dbReference type="Proteomes" id="UP000004349">
    <property type="component" value="Unassembled WGS sequence"/>
</dbReference>
<evidence type="ECO:0000259" key="4">
    <source>
        <dbReference type="PROSITE" id="PS50043"/>
    </source>
</evidence>
<dbReference type="AlphaFoldDB" id="F9RLZ2"/>
<keyword evidence="1" id="KW-0805">Transcription regulation</keyword>
<comment type="caution">
    <text evidence="5">The sequence shown here is derived from an EMBL/GenBank/DDBJ whole genome shotgun (WGS) entry which is preliminary data.</text>
</comment>